<dbReference type="OrthoDB" id="95460at2"/>
<dbReference type="PATRIC" id="fig|525365.8.peg.288"/>
<dbReference type="FunFam" id="3.40.930.10:FF:000009">
    <property type="entry name" value="PTS system, fructose specific IIABC component"/>
    <property type="match status" value="1"/>
</dbReference>
<evidence type="ECO:0000256" key="6">
    <source>
        <dbReference type="ARBA" id="ARBA00022683"/>
    </source>
</evidence>
<organism evidence="8 9">
    <name type="scientific">Lactobacillus ultunensis DSM 16047</name>
    <dbReference type="NCBI Taxonomy" id="525365"/>
    <lineage>
        <taxon>Bacteria</taxon>
        <taxon>Bacillati</taxon>
        <taxon>Bacillota</taxon>
        <taxon>Bacilli</taxon>
        <taxon>Lactobacillales</taxon>
        <taxon>Lactobacillaceae</taxon>
        <taxon>Lactobacillus</taxon>
    </lineage>
</organism>
<proteinExistence type="predicted"/>
<dbReference type="EMBL" id="ACGU01000035">
    <property type="protein sequence ID" value="EEJ72504.1"/>
    <property type="molecule type" value="Genomic_DNA"/>
</dbReference>
<dbReference type="PANTHER" id="PTHR47738">
    <property type="entry name" value="PTS SYSTEM FRUCTOSE-LIKE EIIA COMPONENT-RELATED"/>
    <property type="match status" value="1"/>
</dbReference>
<evidence type="ECO:0000313" key="8">
    <source>
        <dbReference type="EMBL" id="EEJ72504.1"/>
    </source>
</evidence>
<comment type="caution">
    <text evidence="8">The sequence shown here is derived from an EMBL/GenBank/DDBJ whole genome shotgun (WGS) entry which is preliminary data.</text>
</comment>
<dbReference type="RefSeq" id="WP_007125160.1">
    <property type="nucleotide sequence ID" value="NZ_AZFO01000012.1"/>
</dbReference>
<dbReference type="PROSITE" id="PS00372">
    <property type="entry name" value="PTS_EIIA_TYPE_2_HIS"/>
    <property type="match status" value="1"/>
</dbReference>
<dbReference type="InterPro" id="IPR002178">
    <property type="entry name" value="PTS_EIIA_type-2_dom"/>
</dbReference>
<dbReference type="PANTHER" id="PTHR47738:SF2">
    <property type="entry name" value="PTS SYSTEM FRUCTOSE-LIKE EIIA COMPONENT"/>
    <property type="match status" value="1"/>
</dbReference>
<dbReference type="GO" id="GO:0009401">
    <property type="term" value="P:phosphoenolpyruvate-dependent sugar phosphotransferase system"/>
    <property type="evidence" value="ECO:0007669"/>
    <property type="project" value="UniProtKB-KW"/>
</dbReference>
<dbReference type="NCBIfam" id="TIGR00848">
    <property type="entry name" value="fruA"/>
    <property type="match status" value="1"/>
</dbReference>
<name>C2ELT2_9LACO</name>
<evidence type="ECO:0000256" key="5">
    <source>
        <dbReference type="ARBA" id="ARBA00022679"/>
    </source>
</evidence>
<dbReference type="Pfam" id="PF00359">
    <property type="entry name" value="PTS_EIIA_2"/>
    <property type="match status" value="1"/>
</dbReference>
<evidence type="ECO:0000313" key="9">
    <source>
        <dbReference type="Proteomes" id="UP000005583"/>
    </source>
</evidence>
<keyword evidence="6" id="KW-0598">Phosphotransferase system</keyword>
<protein>
    <submittedName>
        <fullName evidence="8">Phosphoenolpyruvate-dependent sugar phosphotransferase system, EIIA 2</fullName>
    </submittedName>
</protein>
<dbReference type="Gene3D" id="3.40.930.10">
    <property type="entry name" value="Mannitol-specific EII, Chain A"/>
    <property type="match status" value="1"/>
</dbReference>
<dbReference type="CDD" id="cd00211">
    <property type="entry name" value="PTS_IIA_fru"/>
    <property type="match status" value="1"/>
</dbReference>
<reference evidence="8 9" key="1">
    <citation type="submission" date="2009-01" db="EMBL/GenBank/DDBJ databases">
        <authorList>
            <person name="Qin X."/>
            <person name="Bachman B."/>
            <person name="Battles P."/>
            <person name="Bell A."/>
            <person name="Bess C."/>
            <person name="Bickham C."/>
            <person name="Chaboub L."/>
            <person name="Chen D."/>
            <person name="Coyle M."/>
            <person name="Deiros D.R."/>
            <person name="Dinh H."/>
            <person name="Forbes L."/>
            <person name="Fowler G."/>
            <person name="Francisco L."/>
            <person name="Fu Q."/>
            <person name="Gubbala S."/>
            <person name="Hale W."/>
            <person name="Han Y."/>
            <person name="Hemphill L."/>
            <person name="Highlander S.K."/>
            <person name="Hirani K."/>
            <person name="Hogues M."/>
            <person name="Jackson L."/>
            <person name="Jakkamsetti A."/>
            <person name="Javaid M."/>
            <person name="Jiang H."/>
            <person name="Korchina V."/>
            <person name="Kovar C."/>
            <person name="Lara F."/>
            <person name="Lee S."/>
            <person name="Mata R."/>
            <person name="Mathew T."/>
            <person name="Moen C."/>
            <person name="Morales K."/>
            <person name="Munidasa M."/>
            <person name="Nazareth L."/>
            <person name="Ngo R."/>
            <person name="Nguyen L."/>
            <person name="Okwuonu G."/>
            <person name="Ongeri F."/>
            <person name="Patil S."/>
            <person name="Petrosino J."/>
            <person name="Pham C."/>
            <person name="Pham P."/>
            <person name="Pu L.-L."/>
            <person name="Puazo M."/>
            <person name="Raj R."/>
            <person name="Reid J."/>
            <person name="Rouhana J."/>
            <person name="Saada N."/>
            <person name="Shang Y."/>
            <person name="Simmons D."/>
            <person name="Thornton R."/>
            <person name="Warren J."/>
            <person name="Weissenberger G."/>
            <person name="Zhang J."/>
            <person name="Zhang L."/>
            <person name="Zhou C."/>
            <person name="Zhu D."/>
            <person name="Muzny D."/>
            <person name="Worley K."/>
            <person name="Gibbs R."/>
        </authorList>
    </citation>
    <scope>NUCLEOTIDE SEQUENCE [LARGE SCALE GENOMIC DNA]</scope>
    <source>
        <strain evidence="8 9">DSM 16047</strain>
    </source>
</reference>
<keyword evidence="5 8" id="KW-0808">Transferase</keyword>
<dbReference type="AlphaFoldDB" id="C2ELT2"/>
<gene>
    <name evidence="8" type="ORF">HMPREF0548_0628</name>
</gene>
<dbReference type="GO" id="GO:0008982">
    <property type="term" value="F:protein-N(PI)-phosphohistidine-sugar phosphotransferase activity"/>
    <property type="evidence" value="ECO:0007669"/>
    <property type="project" value="InterPro"/>
</dbReference>
<dbReference type="SUPFAM" id="SSF55804">
    <property type="entry name" value="Phoshotransferase/anion transport protein"/>
    <property type="match status" value="1"/>
</dbReference>
<sequence>MVNVIDKNLVVLDLDAKSKEEVFNRLADILDKDGRLNDKEEYIENVKAREATATTGIGFGIAIPHGKTDAVKDVSVIIGRLKQPVDWNSMDGKPVKMIFQIAVPESSKGDDHLRLLSELSRKLIHEEFREAMFQANSVNEVLNLLGNSLEKKETVEDF</sequence>
<dbReference type="PROSITE" id="PS51094">
    <property type="entry name" value="PTS_EIIA_TYPE_2"/>
    <property type="match status" value="1"/>
</dbReference>
<dbReference type="STRING" id="525365.HMPREF0548_0628"/>
<dbReference type="eggNOG" id="COG1762">
    <property type="taxonomic scope" value="Bacteria"/>
</dbReference>
<comment type="subcellular location">
    <subcellularLocation>
        <location evidence="1">Cytoplasm</location>
    </subcellularLocation>
</comment>
<dbReference type="HOGENOM" id="CLU_072531_5_1_9"/>
<dbReference type="InterPro" id="IPR004715">
    <property type="entry name" value="PTS_IIA_fruc"/>
</dbReference>
<keyword evidence="2" id="KW-0813">Transport</keyword>
<dbReference type="GO" id="GO:0016020">
    <property type="term" value="C:membrane"/>
    <property type="evidence" value="ECO:0007669"/>
    <property type="project" value="InterPro"/>
</dbReference>
<evidence type="ECO:0000256" key="1">
    <source>
        <dbReference type="ARBA" id="ARBA00004496"/>
    </source>
</evidence>
<keyword evidence="4" id="KW-0762">Sugar transport</keyword>
<dbReference type="Proteomes" id="UP000005583">
    <property type="component" value="Unassembled WGS sequence"/>
</dbReference>
<keyword evidence="9" id="KW-1185">Reference proteome</keyword>
<feature type="domain" description="PTS EIIA type-2" evidence="7">
    <location>
        <begin position="3"/>
        <end position="148"/>
    </location>
</feature>
<keyword evidence="8" id="KW-0670">Pyruvate</keyword>
<evidence type="ECO:0000256" key="4">
    <source>
        <dbReference type="ARBA" id="ARBA00022597"/>
    </source>
</evidence>
<evidence type="ECO:0000256" key="3">
    <source>
        <dbReference type="ARBA" id="ARBA00022553"/>
    </source>
</evidence>
<evidence type="ECO:0000256" key="2">
    <source>
        <dbReference type="ARBA" id="ARBA00022448"/>
    </source>
</evidence>
<dbReference type="GO" id="GO:0005737">
    <property type="term" value="C:cytoplasm"/>
    <property type="evidence" value="ECO:0007669"/>
    <property type="project" value="UniProtKB-SubCell"/>
</dbReference>
<dbReference type="InterPro" id="IPR051541">
    <property type="entry name" value="PTS_SugarTrans_NitroReg"/>
</dbReference>
<evidence type="ECO:0000259" key="7">
    <source>
        <dbReference type="PROSITE" id="PS51094"/>
    </source>
</evidence>
<dbReference type="InterPro" id="IPR016152">
    <property type="entry name" value="PTrfase/Anion_transptr"/>
</dbReference>
<keyword evidence="3" id="KW-0597">Phosphoprotein</keyword>
<accession>C2ELT2</accession>